<dbReference type="STRING" id="72664.V4M4G9"/>
<reference evidence="1 2" key="1">
    <citation type="journal article" date="2013" name="Front. Plant Sci.">
        <title>The Reference Genome of the Halophytic Plant Eutrema salsugineum.</title>
        <authorList>
            <person name="Yang R."/>
            <person name="Jarvis D.E."/>
            <person name="Chen H."/>
            <person name="Beilstein M.A."/>
            <person name="Grimwood J."/>
            <person name="Jenkins J."/>
            <person name="Shu S."/>
            <person name="Prochnik S."/>
            <person name="Xin M."/>
            <person name="Ma C."/>
            <person name="Schmutz J."/>
            <person name="Wing R.A."/>
            <person name="Mitchell-Olds T."/>
            <person name="Schumaker K.S."/>
            <person name="Wang X."/>
        </authorList>
    </citation>
    <scope>NUCLEOTIDE SEQUENCE [LARGE SCALE GENOMIC DNA]</scope>
</reference>
<keyword evidence="2" id="KW-1185">Reference proteome</keyword>
<organism evidence="1 2">
    <name type="scientific">Eutrema salsugineum</name>
    <name type="common">Saltwater cress</name>
    <name type="synonym">Sisymbrium salsugineum</name>
    <dbReference type="NCBI Taxonomy" id="72664"/>
    <lineage>
        <taxon>Eukaryota</taxon>
        <taxon>Viridiplantae</taxon>
        <taxon>Streptophyta</taxon>
        <taxon>Embryophyta</taxon>
        <taxon>Tracheophyta</taxon>
        <taxon>Spermatophyta</taxon>
        <taxon>Magnoliopsida</taxon>
        <taxon>eudicotyledons</taxon>
        <taxon>Gunneridae</taxon>
        <taxon>Pentapetalae</taxon>
        <taxon>rosids</taxon>
        <taxon>malvids</taxon>
        <taxon>Brassicales</taxon>
        <taxon>Brassicaceae</taxon>
        <taxon>Eutremeae</taxon>
        <taxon>Eutrema</taxon>
    </lineage>
</organism>
<dbReference type="KEGG" id="eus:EUTSA_v10022947mg"/>
<evidence type="ECO:0000313" key="2">
    <source>
        <dbReference type="Proteomes" id="UP000030689"/>
    </source>
</evidence>
<protein>
    <submittedName>
        <fullName evidence="1">Uncharacterized protein</fullName>
    </submittedName>
</protein>
<dbReference type="Proteomes" id="UP000030689">
    <property type="component" value="Unassembled WGS sequence"/>
</dbReference>
<accession>V4M4G9</accession>
<dbReference type="AlphaFoldDB" id="V4M4G9"/>
<evidence type="ECO:0000313" key="1">
    <source>
        <dbReference type="EMBL" id="ESQ51114.1"/>
    </source>
</evidence>
<sequence>MSPSAAMLILSHPLVSHKTTNQSPSLPPVKPSRVFDLLSPWKSSDSEDRAGVGLGWFSGDPGTLEKRFQDALQLSCW</sequence>
<dbReference type="Gramene" id="ESQ51114">
    <property type="protein sequence ID" value="ESQ51114"/>
    <property type="gene ID" value="EUTSA_v10022947mg"/>
</dbReference>
<dbReference type="OrthoDB" id="1589870at2759"/>
<dbReference type="OMA" id="ALDNEDH"/>
<name>V4M4G9_EUTSA</name>
<proteinExistence type="predicted"/>
<dbReference type="EMBL" id="KI517392">
    <property type="protein sequence ID" value="ESQ51114.1"/>
    <property type="molecule type" value="Genomic_DNA"/>
</dbReference>
<gene>
    <name evidence="1" type="ORF">EUTSA_v10022947mg</name>
</gene>